<dbReference type="InterPro" id="IPR005301">
    <property type="entry name" value="MOB_kinase_act_fam"/>
</dbReference>
<evidence type="ECO:0000313" key="2">
    <source>
        <dbReference type="Ensembl" id="ENSCMIP00000040554.1"/>
    </source>
</evidence>
<feature type="binding site" evidence="1">
    <location>
        <position position="49"/>
    </location>
    <ligand>
        <name>Zn(2+)</name>
        <dbReference type="ChEBI" id="CHEBI:29105"/>
    </ligand>
</feature>
<name>A0A4W3JB57_CALMI</name>
<dbReference type="GeneTree" id="ENSGT00940000158529"/>
<keyword evidence="3" id="KW-1185">Reference proteome</keyword>
<proteinExistence type="predicted"/>
<reference evidence="3" key="3">
    <citation type="journal article" date="2014" name="Nature">
        <title>Elephant shark genome provides unique insights into gnathostome evolution.</title>
        <authorList>
            <consortium name="International Elephant Shark Genome Sequencing Consortium"/>
            <person name="Venkatesh B."/>
            <person name="Lee A.P."/>
            <person name="Ravi V."/>
            <person name="Maurya A.K."/>
            <person name="Lian M.M."/>
            <person name="Swann J.B."/>
            <person name="Ohta Y."/>
            <person name="Flajnik M.F."/>
            <person name="Sutoh Y."/>
            <person name="Kasahara M."/>
            <person name="Hoon S."/>
            <person name="Gangu V."/>
            <person name="Roy S.W."/>
            <person name="Irimia M."/>
            <person name="Korzh V."/>
            <person name="Kondrychyn I."/>
            <person name="Lim Z.W."/>
            <person name="Tay B.H."/>
            <person name="Tohari S."/>
            <person name="Kong K.W."/>
            <person name="Ho S."/>
            <person name="Lorente-Galdos B."/>
            <person name="Quilez J."/>
            <person name="Marques-Bonet T."/>
            <person name="Raney B.J."/>
            <person name="Ingham P.W."/>
            <person name="Tay A."/>
            <person name="Hillier L.W."/>
            <person name="Minx P."/>
            <person name="Boehm T."/>
            <person name="Wilson R.K."/>
            <person name="Brenner S."/>
            <person name="Warren W.C."/>
        </authorList>
    </citation>
    <scope>NUCLEOTIDE SEQUENCE [LARGE SCALE GENOMIC DNA]</scope>
</reference>
<protein>
    <submittedName>
        <fullName evidence="2">Uncharacterized protein</fullName>
    </submittedName>
</protein>
<reference evidence="3" key="2">
    <citation type="journal article" date="2007" name="PLoS Biol.">
        <title>Survey sequencing and comparative analysis of the elephant shark (Callorhinchus milii) genome.</title>
        <authorList>
            <person name="Venkatesh B."/>
            <person name="Kirkness E.F."/>
            <person name="Loh Y.H."/>
            <person name="Halpern A.L."/>
            <person name="Lee A.P."/>
            <person name="Johnson J."/>
            <person name="Dandona N."/>
            <person name="Viswanathan L.D."/>
            <person name="Tay A."/>
            <person name="Venter J.C."/>
            <person name="Strausberg R.L."/>
            <person name="Brenner S."/>
        </authorList>
    </citation>
    <scope>NUCLEOTIDE SEQUENCE [LARGE SCALE GENOMIC DNA]</scope>
</reference>
<accession>A0A4W3JB57</accession>
<dbReference type="Ensembl" id="ENSCMIT00000041127.1">
    <property type="protein sequence ID" value="ENSCMIP00000040554.1"/>
    <property type="gene ID" value="ENSCMIG00000016902.1"/>
</dbReference>
<reference evidence="2" key="5">
    <citation type="submission" date="2025-09" db="UniProtKB">
        <authorList>
            <consortium name="Ensembl"/>
        </authorList>
    </citation>
    <scope>IDENTIFICATION</scope>
</reference>
<dbReference type="Proteomes" id="UP000314986">
    <property type="component" value="Unassembled WGS sequence"/>
</dbReference>
<feature type="binding site" evidence="1">
    <location>
        <position position="44"/>
    </location>
    <ligand>
        <name>Zn(2+)</name>
        <dbReference type="ChEBI" id="CHEBI:29105"/>
    </ligand>
</feature>
<dbReference type="AlphaFoldDB" id="A0A4W3JB57"/>
<dbReference type="Pfam" id="PF03637">
    <property type="entry name" value="Mob1_phocein"/>
    <property type="match status" value="1"/>
</dbReference>
<dbReference type="InterPro" id="IPR036703">
    <property type="entry name" value="MOB_kinase_act_sf"/>
</dbReference>
<keyword evidence="1" id="KW-0479">Metal-binding</keyword>
<keyword evidence="1" id="KW-0862">Zinc</keyword>
<evidence type="ECO:0000313" key="3">
    <source>
        <dbReference type="Proteomes" id="UP000314986"/>
    </source>
</evidence>
<organism evidence="2 3">
    <name type="scientific">Callorhinchus milii</name>
    <name type="common">Ghost shark</name>
    <dbReference type="NCBI Taxonomy" id="7868"/>
    <lineage>
        <taxon>Eukaryota</taxon>
        <taxon>Metazoa</taxon>
        <taxon>Chordata</taxon>
        <taxon>Craniata</taxon>
        <taxon>Vertebrata</taxon>
        <taxon>Chondrichthyes</taxon>
        <taxon>Holocephali</taxon>
        <taxon>Chimaeriformes</taxon>
        <taxon>Callorhinchidae</taxon>
        <taxon>Callorhinchus</taxon>
    </lineage>
</organism>
<reference evidence="3" key="1">
    <citation type="journal article" date="2006" name="Science">
        <title>Ancient noncoding elements conserved in the human genome.</title>
        <authorList>
            <person name="Venkatesh B."/>
            <person name="Kirkness E.F."/>
            <person name="Loh Y.H."/>
            <person name="Halpern A.L."/>
            <person name="Lee A.P."/>
            <person name="Johnson J."/>
            <person name="Dandona N."/>
            <person name="Viswanathan L.D."/>
            <person name="Tay A."/>
            <person name="Venter J.C."/>
            <person name="Strausberg R.L."/>
            <person name="Brenner S."/>
        </authorList>
    </citation>
    <scope>NUCLEOTIDE SEQUENCE [LARGE SCALE GENOMIC DNA]</scope>
</reference>
<dbReference type="PANTHER" id="PTHR22599">
    <property type="entry name" value="MPS ONE BINDER KINASE ACTIVATOR-LIKE MOB"/>
    <property type="match status" value="1"/>
</dbReference>
<dbReference type="SUPFAM" id="SSF101152">
    <property type="entry name" value="Mob1/phocein"/>
    <property type="match status" value="1"/>
</dbReference>
<dbReference type="Gene3D" id="1.20.140.30">
    <property type="entry name" value="MOB kinase activator"/>
    <property type="match status" value="1"/>
</dbReference>
<evidence type="ECO:0000256" key="1">
    <source>
        <dbReference type="PIRSR" id="PIRSR605301-1"/>
    </source>
</evidence>
<sequence>MMTWVQDQLDDALFLPKKIKIPFPLLFPFVGKTLYLRAFIPQAHRWHHHFNDTVIQRQNKARGNTDLKQFFYFSQELQILCRRKIKPLSEIADQALTKDR</sequence>
<reference evidence="2" key="4">
    <citation type="submission" date="2025-08" db="UniProtKB">
        <authorList>
            <consortium name="Ensembl"/>
        </authorList>
    </citation>
    <scope>IDENTIFICATION</scope>
</reference>